<comment type="catalytic activity">
    <reaction evidence="4">
        <text>O-phospho-L-tyrosyl-[protein] + H2O = L-tyrosyl-[protein] + phosphate</text>
        <dbReference type="Rhea" id="RHEA:10684"/>
        <dbReference type="Rhea" id="RHEA-COMP:10136"/>
        <dbReference type="Rhea" id="RHEA-COMP:20101"/>
        <dbReference type="ChEBI" id="CHEBI:15377"/>
        <dbReference type="ChEBI" id="CHEBI:43474"/>
        <dbReference type="ChEBI" id="CHEBI:46858"/>
        <dbReference type="ChEBI" id="CHEBI:61978"/>
        <dbReference type="EC" id="3.1.3.48"/>
    </reaction>
</comment>
<comment type="caution">
    <text evidence="5">The sequence shown here is derived from an EMBL/GenBank/DDBJ whole genome shotgun (WGS) entry which is preliminary data.</text>
</comment>
<name>A0A5C6CQI9_9BACT</name>
<evidence type="ECO:0000313" key="5">
    <source>
        <dbReference type="EMBL" id="TWU25784.1"/>
    </source>
</evidence>
<dbReference type="RefSeq" id="WP_146451357.1">
    <property type="nucleotide sequence ID" value="NZ_SJPS01000004.1"/>
</dbReference>
<gene>
    <name evidence="5" type="primary">ywqE_1</name>
    <name evidence="5" type="ORF">Pla144_29960</name>
</gene>
<dbReference type="InterPro" id="IPR016195">
    <property type="entry name" value="Pol/histidinol_Pase-like"/>
</dbReference>
<dbReference type="PANTHER" id="PTHR39181">
    <property type="entry name" value="TYROSINE-PROTEIN PHOSPHATASE YWQE"/>
    <property type="match status" value="1"/>
</dbReference>
<evidence type="ECO:0000256" key="2">
    <source>
        <dbReference type="ARBA" id="ARBA00013064"/>
    </source>
</evidence>
<dbReference type="GO" id="GO:0030145">
    <property type="term" value="F:manganese ion binding"/>
    <property type="evidence" value="ECO:0007669"/>
    <property type="project" value="InterPro"/>
</dbReference>
<dbReference type="AlphaFoldDB" id="A0A5C6CQI9"/>
<dbReference type="EC" id="3.1.3.48" evidence="2"/>
<evidence type="ECO:0000256" key="3">
    <source>
        <dbReference type="ARBA" id="ARBA00022801"/>
    </source>
</evidence>
<dbReference type="SUPFAM" id="SSF89550">
    <property type="entry name" value="PHP domain-like"/>
    <property type="match status" value="1"/>
</dbReference>
<reference evidence="5 6" key="1">
    <citation type="submission" date="2019-02" db="EMBL/GenBank/DDBJ databases">
        <title>Deep-cultivation of Planctomycetes and their phenomic and genomic characterization uncovers novel biology.</title>
        <authorList>
            <person name="Wiegand S."/>
            <person name="Jogler M."/>
            <person name="Boedeker C."/>
            <person name="Pinto D."/>
            <person name="Vollmers J."/>
            <person name="Rivas-Marin E."/>
            <person name="Kohn T."/>
            <person name="Peeters S.H."/>
            <person name="Heuer A."/>
            <person name="Rast P."/>
            <person name="Oberbeckmann S."/>
            <person name="Bunk B."/>
            <person name="Jeske O."/>
            <person name="Meyerdierks A."/>
            <person name="Storesund J.E."/>
            <person name="Kallscheuer N."/>
            <person name="Luecker S."/>
            <person name="Lage O.M."/>
            <person name="Pohl T."/>
            <person name="Merkel B.J."/>
            <person name="Hornburger P."/>
            <person name="Mueller R.-W."/>
            <person name="Bruemmer F."/>
            <person name="Labrenz M."/>
            <person name="Spormann A.M."/>
            <person name="Op Den Camp H."/>
            <person name="Overmann J."/>
            <person name="Amann R."/>
            <person name="Jetten M.S.M."/>
            <person name="Mascher T."/>
            <person name="Medema M.H."/>
            <person name="Devos D.P."/>
            <person name="Kaster A.-K."/>
            <person name="Ovreas L."/>
            <person name="Rohde M."/>
            <person name="Galperin M.Y."/>
            <person name="Jogler C."/>
        </authorList>
    </citation>
    <scope>NUCLEOTIDE SEQUENCE [LARGE SCALE GENOMIC DNA]</scope>
    <source>
        <strain evidence="5 6">Pla144</strain>
    </source>
</reference>
<keyword evidence="6" id="KW-1185">Reference proteome</keyword>
<dbReference type="Pfam" id="PF19567">
    <property type="entry name" value="CpsB_CapC"/>
    <property type="match status" value="1"/>
</dbReference>
<dbReference type="InterPro" id="IPR016667">
    <property type="entry name" value="Caps_polysacc_synth_CpsB/CapC"/>
</dbReference>
<comment type="similarity">
    <text evidence="1">Belongs to the metallo-dependent hydrolases superfamily. CpsB/CapC family.</text>
</comment>
<evidence type="ECO:0000256" key="4">
    <source>
        <dbReference type="ARBA" id="ARBA00051722"/>
    </source>
</evidence>
<sequence length="271" mass="29354">MSTSQPAAWSQTQLARLEAFQVERCVDIHCHLLPGLDDGPPTLESSMQLAQALVEDGITTVMATPHQLGRYDRMNSAELIRAEIQELSSALASAGIPLEILPGGDVRIDERLPHLLDEGEIGTLADKGRHLLLELPHDFLIDPLPTIELLDARGIQSIITHPERYRYLAGKEPMLQSWVQAGAVIQLTAGSLLGDFGRRAHAQAWAIVQANLASLIATDAHDTQHRPPRLSAALAALTEQLGSETASQLCLANPLQVYQGTTIASPLRNDS</sequence>
<dbReference type="Gene3D" id="3.20.20.140">
    <property type="entry name" value="Metal-dependent hydrolases"/>
    <property type="match status" value="1"/>
</dbReference>
<organism evidence="5 6">
    <name type="scientific">Bythopirellula polymerisocia</name>
    <dbReference type="NCBI Taxonomy" id="2528003"/>
    <lineage>
        <taxon>Bacteria</taxon>
        <taxon>Pseudomonadati</taxon>
        <taxon>Planctomycetota</taxon>
        <taxon>Planctomycetia</taxon>
        <taxon>Pirellulales</taxon>
        <taxon>Lacipirellulaceae</taxon>
        <taxon>Bythopirellula</taxon>
    </lineage>
</organism>
<accession>A0A5C6CQI9</accession>
<dbReference type="Proteomes" id="UP000318437">
    <property type="component" value="Unassembled WGS sequence"/>
</dbReference>
<dbReference type="PANTHER" id="PTHR39181:SF1">
    <property type="entry name" value="TYROSINE-PROTEIN PHOSPHATASE YWQE"/>
    <property type="match status" value="1"/>
</dbReference>
<keyword evidence="3 5" id="KW-0378">Hydrolase</keyword>
<proteinExistence type="inferred from homology"/>
<evidence type="ECO:0000256" key="1">
    <source>
        <dbReference type="ARBA" id="ARBA00005750"/>
    </source>
</evidence>
<protein>
    <recommendedName>
        <fullName evidence="2">protein-tyrosine-phosphatase</fullName>
        <ecNumber evidence="2">3.1.3.48</ecNumber>
    </recommendedName>
</protein>
<dbReference type="PIRSF" id="PIRSF016557">
    <property type="entry name" value="Caps_synth_CpsB"/>
    <property type="match status" value="1"/>
</dbReference>
<evidence type="ECO:0000313" key="6">
    <source>
        <dbReference type="Proteomes" id="UP000318437"/>
    </source>
</evidence>
<dbReference type="OrthoDB" id="9788539at2"/>
<dbReference type="EMBL" id="SJPS01000004">
    <property type="protein sequence ID" value="TWU25784.1"/>
    <property type="molecule type" value="Genomic_DNA"/>
</dbReference>
<dbReference type="GO" id="GO:0004725">
    <property type="term" value="F:protein tyrosine phosphatase activity"/>
    <property type="evidence" value="ECO:0007669"/>
    <property type="project" value="UniProtKB-EC"/>
</dbReference>